<feature type="compositionally biased region" description="Basic and acidic residues" evidence="1">
    <location>
        <begin position="75"/>
        <end position="85"/>
    </location>
</feature>
<comment type="caution">
    <text evidence="2">The sequence shown here is derived from an EMBL/GenBank/DDBJ whole genome shotgun (WGS) entry which is preliminary data.</text>
</comment>
<feature type="compositionally biased region" description="Basic and acidic residues" evidence="1">
    <location>
        <begin position="92"/>
        <end position="101"/>
    </location>
</feature>
<keyword evidence="3" id="KW-1185">Reference proteome</keyword>
<feature type="compositionally biased region" description="Low complexity" evidence="1">
    <location>
        <begin position="1"/>
        <end position="13"/>
    </location>
</feature>
<feature type="compositionally biased region" description="Basic and acidic residues" evidence="1">
    <location>
        <begin position="110"/>
        <end position="121"/>
    </location>
</feature>
<dbReference type="AlphaFoldDB" id="A0A2G5UAK7"/>
<evidence type="ECO:0000313" key="2">
    <source>
        <dbReference type="EMBL" id="PIC36578.1"/>
    </source>
</evidence>
<reference evidence="3" key="1">
    <citation type="submission" date="2017-10" db="EMBL/GenBank/DDBJ databases">
        <title>Rapid genome shrinkage in a self-fertile nematode reveals novel sperm competition proteins.</title>
        <authorList>
            <person name="Yin D."/>
            <person name="Schwarz E.M."/>
            <person name="Thomas C.G."/>
            <person name="Felde R.L."/>
            <person name="Korf I.F."/>
            <person name="Cutter A.D."/>
            <person name="Schartner C.M."/>
            <person name="Ralston E.J."/>
            <person name="Meyer B.J."/>
            <person name="Haag E.S."/>
        </authorList>
    </citation>
    <scope>NUCLEOTIDE SEQUENCE [LARGE SCALE GENOMIC DNA]</scope>
    <source>
        <strain evidence="3">JU1422</strain>
    </source>
</reference>
<organism evidence="2 3">
    <name type="scientific">Caenorhabditis nigoni</name>
    <dbReference type="NCBI Taxonomy" id="1611254"/>
    <lineage>
        <taxon>Eukaryota</taxon>
        <taxon>Metazoa</taxon>
        <taxon>Ecdysozoa</taxon>
        <taxon>Nematoda</taxon>
        <taxon>Chromadorea</taxon>
        <taxon>Rhabditida</taxon>
        <taxon>Rhabditina</taxon>
        <taxon>Rhabditomorpha</taxon>
        <taxon>Rhabditoidea</taxon>
        <taxon>Rhabditidae</taxon>
        <taxon>Peloderinae</taxon>
        <taxon>Caenorhabditis</taxon>
    </lineage>
</organism>
<evidence type="ECO:0000256" key="1">
    <source>
        <dbReference type="SAM" id="MobiDB-lite"/>
    </source>
</evidence>
<name>A0A2G5UAK7_9PELO</name>
<sequence>MLGPPENSNPNDSDNYEDLEEPVSKDVFASNSSQESCCETCQEESKEAPEDTAPEEAPEDVVLDCQESESQNPTELEKLEGRIQEVEDDLELKESEPKEQKEEEDSWEGEESKDQKKTSSELLPKREDLYKFVIQKVEAELIEIRDEKIPLRHASNFLKKSILD</sequence>
<accession>A0A2G5UAK7</accession>
<gene>
    <name evidence="2" type="primary">Cnig_chr_IV.g15513</name>
    <name evidence="2" type="ORF">B9Z55_015513</name>
</gene>
<feature type="region of interest" description="Disordered" evidence="1">
    <location>
        <begin position="1"/>
        <end position="121"/>
    </location>
</feature>
<proteinExistence type="predicted"/>
<evidence type="ECO:0000313" key="3">
    <source>
        <dbReference type="Proteomes" id="UP000230233"/>
    </source>
</evidence>
<dbReference type="Proteomes" id="UP000230233">
    <property type="component" value="Chromosome IV"/>
</dbReference>
<feature type="compositionally biased region" description="Acidic residues" evidence="1">
    <location>
        <begin position="50"/>
        <end position="62"/>
    </location>
</feature>
<dbReference type="EMBL" id="PDUG01000004">
    <property type="protein sequence ID" value="PIC36578.1"/>
    <property type="molecule type" value="Genomic_DNA"/>
</dbReference>
<protein>
    <submittedName>
        <fullName evidence="2">Uncharacterized protein</fullName>
    </submittedName>
</protein>